<dbReference type="Gene3D" id="1.25.40.530">
    <property type="entry name" value="MyTH4 domain"/>
    <property type="match status" value="1"/>
</dbReference>
<dbReference type="Proteomes" id="UP000004810">
    <property type="component" value="Unassembled WGS sequence"/>
</dbReference>
<feature type="domain" description="MyTH4" evidence="4">
    <location>
        <begin position="8"/>
        <end position="180"/>
    </location>
</feature>
<reference evidence="6" key="1">
    <citation type="submission" date="2012-08" db="EMBL/GenBank/DDBJ databases">
        <title>The Genome Sequence of Wuchereria bancrofti.</title>
        <authorList>
            <person name="Nutman T.B."/>
            <person name="Fink D.L."/>
            <person name="Russ C."/>
            <person name="Young S."/>
            <person name="Zeng Q."/>
            <person name="Koehrsen M."/>
            <person name="Alvarado L."/>
            <person name="Berlin A."/>
            <person name="Chapman S.B."/>
            <person name="Chen Z."/>
            <person name="Freedman E."/>
            <person name="Gellesch M."/>
            <person name="Goldberg J."/>
            <person name="Griggs A."/>
            <person name="Gujja S."/>
            <person name="Heilman E.R."/>
            <person name="Heiman D."/>
            <person name="Hepburn T."/>
            <person name="Howarth C."/>
            <person name="Jen D."/>
            <person name="Larson L."/>
            <person name="Lewis B."/>
            <person name="Mehta T."/>
            <person name="Park D."/>
            <person name="Pearson M."/>
            <person name="Roberts A."/>
            <person name="Saif S."/>
            <person name="Shea T."/>
            <person name="Shenoy N."/>
            <person name="Sisk P."/>
            <person name="Stolte C."/>
            <person name="Sykes S."/>
            <person name="Walk T."/>
            <person name="White J."/>
            <person name="Yandava C."/>
            <person name="Haas B."/>
            <person name="Henn M.R."/>
            <person name="Nusbaum C."/>
            <person name="Birren B."/>
        </authorList>
    </citation>
    <scope>NUCLEOTIDE SEQUENCE [LARGE SCALE GENOMIC DNA]</scope>
    <source>
        <strain evidence="6">NA</strain>
    </source>
</reference>
<accession>J9DZC8</accession>
<dbReference type="InterPro" id="IPR038185">
    <property type="entry name" value="MyTH4_dom_sf"/>
</dbReference>
<dbReference type="SMART" id="SM00139">
    <property type="entry name" value="MyTH4"/>
    <property type="match status" value="1"/>
</dbReference>
<comment type="caution">
    <text evidence="5">The sequence shown here is derived from an EMBL/GenBank/DDBJ whole genome shotgun (WGS) entry which is preliminary data.</text>
</comment>
<dbReference type="InterPro" id="IPR000857">
    <property type="entry name" value="MyTH4_dom"/>
</dbReference>
<dbReference type="InterPro" id="IPR000299">
    <property type="entry name" value="FERM_domain"/>
</dbReference>
<sequence length="235" mass="26592">MISGRDVFKRRSQRESDYEQPFNSTKRLSSTAELALPTHIDAPPGERGVQMRSVTGHGGYQQYYSTFLDEAVSSNQDKLQFIVGHGILRPDMRDEIYCQICKQLTRNPSGSSCARGWILLSLCLGCFTPTDRFLPYLQCFIRQTCPAGRFAEYIESKLKRTLSNGTRNYPPNSVEIQASKMRKPVSIHITFMDGTIITVCVDSATTSREICDELAECISLKDSFGFSLYITYFDK</sequence>
<name>J9DZC8_WUCBA</name>
<dbReference type="EMBL" id="ADBV01010951">
    <property type="protein sequence ID" value="EJW75178.1"/>
    <property type="molecule type" value="Genomic_DNA"/>
</dbReference>
<dbReference type="PROSITE" id="PS51016">
    <property type="entry name" value="MYTH4"/>
    <property type="match status" value="1"/>
</dbReference>
<dbReference type="Pfam" id="PF00784">
    <property type="entry name" value="MyTH4"/>
    <property type="match status" value="1"/>
</dbReference>
<feature type="domain" description="FERM" evidence="3">
    <location>
        <begin position="185"/>
        <end position="235"/>
    </location>
</feature>
<dbReference type="InterPro" id="IPR029071">
    <property type="entry name" value="Ubiquitin-like_domsf"/>
</dbReference>
<evidence type="ECO:0000256" key="2">
    <source>
        <dbReference type="SAM" id="MobiDB-lite"/>
    </source>
</evidence>
<evidence type="ECO:0000259" key="4">
    <source>
        <dbReference type="PROSITE" id="PS51016"/>
    </source>
</evidence>
<dbReference type="PROSITE" id="PS50057">
    <property type="entry name" value="FERM_3"/>
    <property type="match status" value="1"/>
</dbReference>
<dbReference type="GO" id="GO:0005856">
    <property type="term" value="C:cytoskeleton"/>
    <property type="evidence" value="ECO:0007669"/>
    <property type="project" value="InterPro"/>
</dbReference>
<feature type="compositionally biased region" description="Basic and acidic residues" evidence="2">
    <location>
        <begin position="1"/>
        <end position="17"/>
    </location>
</feature>
<protein>
    <submittedName>
        <fullName evidence="5">MyTH4 domain-containing protein</fullName>
    </submittedName>
</protein>
<evidence type="ECO:0000259" key="3">
    <source>
        <dbReference type="PROSITE" id="PS50057"/>
    </source>
</evidence>
<organism evidence="5 6">
    <name type="scientific">Wuchereria bancrofti</name>
    <dbReference type="NCBI Taxonomy" id="6293"/>
    <lineage>
        <taxon>Eukaryota</taxon>
        <taxon>Metazoa</taxon>
        <taxon>Ecdysozoa</taxon>
        <taxon>Nematoda</taxon>
        <taxon>Chromadorea</taxon>
        <taxon>Rhabditida</taxon>
        <taxon>Spirurina</taxon>
        <taxon>Spiruromorpha</taxon>
        <taxon>Filarioidea</taxon>
        <taxon>Onchocercidae</taxon>
        <taxon>Wuchereria</taxon>
    </lineage>
</organism>
<dbReference type="Gene3D" id="3.10.20.90">
    <property type="entry name" value="Phosphatidylinositol 3-kinase Catalytic Subunit, Chain A, domain 1"/>
    <property type="match status" value="1"/>
</dbReference>
<dbReference type="PANTHER" id="PTHR22692:SF33">
    <property type="entry name" value="MYOSIN"/>
    <property type="match status" value="1"/>
</dbReference>
<dbReference type="SUPFAM" id="SSF54236">
    <property type="entry name" value="Ubiquitin-like"/>
    <property type="match status" value="1"/>
</dbReference>
<dbReference type="PANTHER" id="PTHR22692">
    <property type="entry name" value="MYOSIN VII, XV"/>
    <property type="match status" value="1"/>
</dbReference>
<dbReference type="InterPro" id="IPR051567">
    <property type="entry name" value="Unconventional_Myosin_ATPase"/>
</dbReference>
<gene>
    <name evidence="5" type="ORF">WUBG_13914</name>
</gene>
<dbReference type="Pfam" id="PF21989">
    <property type="entry name" value="RA_2"/>
    <property type="match status" value="1"/>
</dbReference>
<feature type="non-terminal residue" evidence="5">
    <location>
        <position position="235"/>
    </location>
</feature>
<evidence type="ECO:0000313" key="5">
    <source>
        <dbReference type="EMBL" id="EJW75178.1"/>
    </source>
</evidence>
<evidence type="ECO:0000313" key="6">
    <source>
        <dbReference type="Proteomes" id="UP000004810"/>
    </source>
</evidence>
<comment type="similarity">
    <text evidence="1">Belongs to the TRAFAC class myosin-kinesin ATPase superfamily. Myosin family.</text>
</comment>
<feature type="region of interest" description="Disordered" evidence="2">
    <location>
        <begin position="1"/>
        <end position="24"/>
    </location>
</feature>
<proteinExistence type="inferred from homology"/>
<evidence type="ECO:0000256" key="1">
    <source>
        <dbReference type="ARBA" id="ARBA00008314"/>
    </source>
</evidence>
<dbReference type="AlphaFoldDB" id="J9DZC8"/>